<proteinExistence type="predicted"/>
<sequence>MRKYMKELITEGLKMPNYFISICLVAIVQLNSCKSIAQGNLKDSREIAMELILNENYSGFEHEKYILIKNQKELSAFYGRVNRTRKPGLVMPSIDFNSTMVFIWCGDSTALDYAHITLREKDDFLEVYKFKTKATKDKDKLVVSPFSVYKLPFSTKNLKKEK</sequence>
<dbReference type="Proteomes" id="UP000186953">
    <property type="component" value="Unassembled WGS sequence"/>
</dbReference>
<organism evidence="1 2">
    <name type="scientific">Maribacter ulvicola</name>
    <dbReference type="NCBI Taxonomy" id="228959"/>
    <lineage>
        <taxon>Bacteria</taxon>
        <taxon>Pseudomonadati</taxon>
        <taxon>Bacteroidota</taxon>
        <taxon>Flavobacteriia</taxon>
        <taxon>Flavobacteriales</taxon>
        <taxon>Flavobacteriaceae</taxon>
        <taxon>Maribacter</taxon>
    </lineage>
</organism>
<evidence type="ECO:0000313" key="1">
    <source>
        <dbReference type="EMBL" id="SIQ78581.1"/>
    </source>
</evidence>
<name>A0A1N6VL42_9FLAO</name>
<reference evidence="2" key="1">
    <citation type="submission" date="2017-01" db="EMBL/GenBank/DDBJ databases">
        <authorList>
            <person name="Varghese N."/>
            <person name="Submissions S."/>
        </authorList>
    </citation>
    <scope>NUCLEOTIDE SEQUENCE [LARGE SCALE GENOMIC DNA]</scope>
    <source>
        <strain evidence="2">DSM 15366</strain>
    </source>
</reference>
<dbReference type="STRING" id="228959.SAMN05421797_103170"/>
<dbReference type="EMBL" id="FTMA01000003">
    <property type="protein sequence ID" value="SIQ78581.1"/>
    <property type="molecule type" value="Genomic_DNA"/>
</dbReference>
<accession>A0A1N6VL42</accession>
<evidence type="ECO:0000313" key="2">
    <source>
        <dbReference type="Proteomes" id="UP000186953"/>
    </source>
</evidence>
<dbReference type="AlphaFoldDB" id="A0A1N6VL42"/>
<protein>
    <submittedName>
        <fullName evidence="1">Uncharacterized protein</fullName>
    </submittedName>
</protein>
<gene>
    <name evidence="1" type="ORF">SAMN05421797_103170</name>
</gene>
<keyword evidence="2" id="KW-1185">Reference proteome</keyword>